<organism evidence="2">
    <name type="scientific">freshwater metagenome</name>
    <dbReference type="NCBI Taxonomy" id="449393"/>
    <lineage>
        <taxon>unclassified sequences</taxon>
        <taxon>metagenomes</taxon>
        <taxon>ecological metagenomes</taxon>
    </lineage>
</organism>
<feature type="compositionally biased region" description="Polar residues" evidence="1">
    <location>
        <begin position="38"/>
        <end position="55"/>
    </location>
</feature>
<sequence length="228" mass="25236">MSLYRTSGTSSRSRSSTSGWGSFSINTDARASRRYVSPTLNTEPRSRSLNVTTTEESPRVETTARIPSSRTFSMVATSPVRSAVLTATTLNESLRTTSAPRKRSSTFTWGEASTRILRPLTKTSSELSGFTSSSTPYPEGGADNWATSLRKDSTCSRTSRRRFASCCRWFSACDNCPLAMSNFSSHSRRSRGARDNLPRRSSISARRASRSCVSTCSPYREFMSYPYP</sequence>
<accession>A0A6J6D8I6</accession>
<feature type="compositionally biased region" description="Low complexity" evidence="1">
    <location>
        <begin position="124"/>
        <end position="135"/>
    </location>
</feature>
<feature type="region of interest" description="Disordered" evidence="1">
    <location>
        <begin position="124"/>
        <end position="145"/>
    </location>
</feature>
<dbReference type="AlphaFoldDB" id="A0A6J6D8I6"/>
<feature type="compositionally biased region" description="Low complexity" evidence="1">
    <location>
        <begin position="1"/>
        <end position="24"/>
    </location>
</feature>
<evidence type="ECO:0000313" key="2">
    <source>
        <dbReference type="EMBL" id="CAB4559615.1"/>
    </source>
</evidence>
<protein>
    <submittedName>
        <fullName evidence="2">Unannotated protein</fullName>
    </submittedName>
</protein>
<name>A0A6J6D8I6_9ZZZZ</name>
<gene>
    <name evidence="2" type="ORF">UFOPK1619_00302</name>
</gene>
<proteinExistence type="predicted"/>
<dbReference type="EMBL" id="CAEZTI010000038">
    <property type="protein sequence ID" value="CAB4559615.1"/>
    <property type="molecule type" value="Genomic_DNA"/>
</dbReference>
<reference evidence="2" key="1">
    <citation type="submission" date="2020-05" db="EMBL/GenBank/DDBJ databases">
        <authorList>
            <person name="Chiriac C."/>
            <person name="Salcher M."/>
            <person name="Ghai R."/>
            <person name="Kavagutti S V."/>
        </authorList>
    </citation>
    <scope>NUCLEOTIDE SEQUENCE</scope>
</reference>
<feature type="region of interest" description="Disordered" evidence="1">
    <location>
        <begin position="184"/>
        <end position="203"/>
    </location>
</feature>
<evidence type="ECO:0000256" key="1">
    <source>
        <dbReference type="SAM" id="MobiDB-lite"/>
    </source>
</evidence>
<feature type="region of interest" description="Disordered" evidence="1">
    <location>
        <begin position="1"/>
        <end position="66"/>
    </location>
</feature>